<gene>
    <name evidence="1" type="ORF">RhiirA5_452261</name>
</gene>
<comment type="caution">
    <text evidence="1">The sequence shown here is derived from an EMBL/GenBank/DDBJ whole genome shotgun (WGS) entry which is preliminary data.</text>
</comment>
<name>A0A2N0NBZ0_9GLOM</name>
<organism evidence="1 2">
    <name type="scientific">Rhizophagus irregularis</name>
    <dbReference type="NCBI Taxonomy" id="588596"/>
    <lineage>
        <taxon>Eukaryota</taxon>
        <taxon>Fungi</taxon>
        <taxon>Fungi incertae sedis</taxon>
        <taxon>Mucoromycota</taxon>
        <taxon>Glomeromycotina</taxon>
        <taxon>Glomeromycetes</taxon>
        <taxon>Glomerales</taxon>
        <taxon>Glomeraceae</taxon>
        <taxon>Rhizophagus</taxon>
    </lineage>
</organism>
<evidence type="ECO:0000313" key="1">
    <source>
        <dbReference type="EMBL" id="PKB92095.1"/>
    </source>
</evidence>
<accession>A0A2N0NBZ0</accession>
<reference evidence="1 2" key="2">
    <citation type="submission" date="2017-09" db="EMBL/GenBank/DDBJ databases">
        <title>Extensive intraspecific genome diversity in a model arbuscular mycorrhizal fungus.</title>
        <authorList>
            <person name="Chen E.C."/>
            <person name="Morin E."/>
            <person name="Beaudet D."/>
            <person name="Noel J."/>
            <person name="Ndikumana S."/>
            <person name="Charron P."/>
            <person name="St-Onge C."/>
            <person name="Giorgi J."/>
            <person name="Grigoriev I.V."/>
            <person name="Roux C."/>
            <person name="Martin F.M."/>
            <person name="Corradi N."/>
        </authorList>
    </citation>
    <scope>NUCLEOTIDE SEQUENCE [LARGE SCALE GENOMIC DNA]</scope>
    <source>
        <strain evidence="1 2">A5</strain>
    </source>
</reference>
<reference evidence="1 2" key="1">
    <citation type="submission" date="2016-04" db="EMBL/GenBank/DDBJ databases">
        <title>Genome analyses suggest a sexual origin of heterokaryosis in a supposedly ancient asexual fungus.</title>
        <authorList>
            <person name="Ropars J."/>
            <person name="Sedzielewska K."/>
            <person name="Noel J."/>
            <person name="Charron P."/>
            <person name="Farinelli L."/>
            <person name="Marton T."/>
            <person name="Kruger M."/>
            <person name="Pelin A."/>
            <person name="Brachmann A."/>
            <person name="Corradi N."/>
        </authorList>
    </citation>
    <scope>NUCLEOTIDE SEQUENCE [LARGE SCALE GENOMIC DNA]</scope>
    <source>
        <strain evidence="1 2">A5</strain>
    </source>
</reference>
<dbReference type="EMBL" id="LLXJ01012363">
    <property type="protein sequence ID" value="PKB92095.1"/>
    <property type="molecule type" value="Genomic_DNA"/>
</dbReference>
<evidence type="ECO:0000313" key="2">
    <source>
        <dbReference type="Proteomes" id="UP000232722"/>
    </source>
</evidence>
<feature type="non-terminal residue" evidence="1">
    <location>
        <position position="138"/>
    </location>
</feature>
<dbReference type="Proteomes" id="UP000232722">
    <property type="component" value="Unassembled WGS sequence"/>
</dbReference>
<proteinExistence type="predicted"/>
<protein>
    <submittedName>
        <fullName evidence="1">Uncharacterized protein</fullName>
    </submittedName>
</protein>
<dbReference type="AlphaFoldDB" id="A0A2N0NBZ0"/>
<sequence>MDTWIFRIDDLPNPKPDGYNMSAGSLLDLEFPFSLYFMNQIDNFKRHYEEEIAMLRTDYDIIDEETNELYDYVFEDYLKEFKNNLLASIPPLRIFLLELEWAFELYFNDFVTVITSKNGEARNKNMLASILKLLIGDK</sequence>